<accession>A0A0S3TEL7</accession>
<feature type="transmembrane region" description="Helical" evidence="1">
    <location>
        <begin position="9"/>
        <end position="36"/>
    </location>
</feature>
<proteinExistence type="predicted"/>
<keyword evidence="1" id="KW-0812">Transmembrane</keyword>
<reference evidence="3 4" key="1">
    <citation type="journal article" date="2015" name="Sci. Rep.">
        <title>The power of single molecule real-time sequencing technology in the de novo assembly of a eukaryotic genome.</title>
        <authorList>
            <person name="Sakai H."/>
            <person name="Naito K."/>
            <person name="Ogiso-Tanaka E."/>
            <person name="Takahashi Y."/>
            <person name="Iseki K."/>
            <person name="Muto C."/>
            <person name="Satou K."/>
            <person name="Teruya K."/>
            <person name="Shiroma A."/>
            <person name="Shimoji M."/>
            <person name="Hirano T."/>
            <person name="Itoh T."/>
            <person name="Kaga A."/>
            <person name="Tomooka N."/>
        </authorList>
    </citation>
    <scope>NUCLEOTIDE SEQUENCE</scope>
    <source>
        <strain evidence="4">cv. Shumari</strain>
    </source>
</reference>
<keyword evidence="1" id="KW-1133">Transmembrane helix</keyword>
<evidence type="ECO:0000313" key="3">
    <source>
        <dbReference type="EMBL" id="BAU03564.1"/>
    </source>
</evidence>
<dbReference type="EMBL" id="AP015034">
    <property type="protein sequence ID" value="BAT76685.1"/>
    <property type="molecule type" value="Genomic_DNA"/>
</dbReference>
<evidence type="ECO:0000256" key="1">
    <source>
        <dbReference type="SAM" id="Phobius"/>
    </source>
</evidence>
<dbReference type="Proteomes" id="UP000291084">
    <property type="component" value="Chromosome 1"/>
</dbReference>
<evidence type="ECO:0000313" key="4">
    <source>
        <dbReference type="Proteomes" id="UP000291084"/>
    </source>
</evidence>
<dbReference type="EMBL" id="AP015688">
    <property type="protein sequence ID" value="BAU03564.1"/>
    <property type="molecule type" value="Genomic_DNA"/>
</dbReference>
<sequence length="133" mass="15826">KNNFEHFKFYINPIIIFFENFLFIIFFDFLCFIIFLVKSDHPRSLELGRIDPRTPYPFQIFKKFLLIFFLKLRKKSDRHQAVAATGTVATVDLLGYKSRTPPRWATFSDLTLCLSFSLPLFLSLLLFLERLDF</sequence>
<evidence type="ECO:0000313" key="2">
    <source>
        <dbReference type="EMBL" id="BAT76685.1"/>
    </source>
</evidence>
<dbReference type="AlphaFoldDB" id="A0A0S3TEL7"/>
<keyword evidence="4" id="KW-1185">Reference proteome</keyword>
<feature type="non-terminal residue" evidence="3">
    <location>
        <position position="1"/>
    </location>
</feature>
<gene>
    <name evidence="3" type="primary">Vigan.UMG130100</name>
    <name evidence="2" type="synonym">Vigan.01G472700</name>
    <name evidence="2" type="ORF">VIGAN_01472700</name>
    <name evidence="3" type="ORF">VIGAN_UM130100</name>
</gene>
<protein>
    <submittedName>
        <fullName evidence="3">Uncharacterized protein</fullName>
    </submittedName>
</protein>
<keyword evidence="1" id="KW-0472">Membrane</keyword>
<organism evidence="3">
    <name type="scientific">Vigna angularis var. angularis</name>
    <dbReference type="NCBI Taxonomy" id="157739"/>
    <lineage>
        <taxon>Eukaryota</taxon>
        <taxon>Viridiplantae</taxon>
        <taxon>Streptophyta</taxon>
        <taxon>Embryophyta</taxon>
        <taxon>Tracheophyta</taxon>
        <taxon>Spermatophyta</taxon>
        <taxon>Magnoliopsida</taxon>
        <taxon>eudicotyledons</taxon>
        <taxon>Gunneridae</taxon>
        <taxon>Pentapetalae</taxon>
        <taxon>rosids</taxon>
        <taxon>fabids</taxon>
        <taxon>Fabales</taxon>
        <taxon>Fabaceae</taxon>
        <taxon>Papilionoideae</taxon>
        <taxon>50 kb inversion clade</taxon>
        <taxon>NPAAA clade</taxon>
        <taxon>indigoferoid/millettioid clade</taxon>
        <taxon>Phaseoleae</taxon>
        <taxon>Vigna</taxon>
    </lineage>
</organism>
<name>A0A0S3TEL7_PHAAN</name>
<feature type="transmembrane region" description="Helical" evidence="1">
    <location>
        <begin position="107"/>
        <end position="128"/>
    </location>
</feature>